<name>A0A448XQ98_9PLAT</name>
<accession>A0A448XQ98</accession>
<evidence type="ECO:0000313" key="2">
    <source>
        <dbReference type="Proteomes" id="UP000784294"/>
    </source>
</evidence>
<sequence>MTLQACGAVVQPFVKGHPRLWRPEADMTKDDGTLIAVALCPDSRLPPTLLNRLRNGAHLLPHANRGLCMGNIRAGAYDGQSSASHWPGQQATIGQLLGRPSCMYRRGKWFQTQKQGRPKAAGRNAYPLDEGVASLGAGCLEMNNSSHQCTPKERKAPNSELGRFLIKIGADPEKGDLWKMG</sequence>
<dbReference type="AlphaFoldDB" id="A0A448XQ98"/>
<dbReference type="EMBL" id="CAAALY010273563">
    <property type="protein sequence ID" value="VEL42279.1"/>
    <property type="molecule type" value="Genomic_DNA"/>
</dbReference>
<evidence type="ECO:0000313" key="1">
    <source>
        <dbReference type="EMBL" id="VEL42279.1"/>
    </source>
</evidence>
<protein>
    <submittedName>
        <fullName evidence="1">Uncharacterized protein</fullName>
    </submittedName>
</protein>
<dbReference type="Proteomes" id="UP000784294">
    <property type="component" value="Unassembled WGS sequence"/>
</dbReference>
<reference evidence="1" key="1">
    <citation type="submission" date="2018-11" db="EMBL/GenBank/DDBJ databases">
        <authorList>
            <consortium name="Pathogen Informatics"/>
        </authorList>
    </citation>
    <scope>NUCLEOTIDE SEQUENCE</scope>
</reference>
<gene>
    <name evidence="1" type="ORF">PXEA_LOCUS35719</name>
</gene>
<keyword evidence="2" id="KW-1185">Reference proteome</keyword>
<comment type="caution">
    <text evidence="1">The sequence shown here is derived from an EMBL/GenBank/DDBJ whole genome shotgun (WGS) entry which is preliminary data.</text>
</comment>
<organism evidence="1 2">
    <name type="scientific">Protopolystoma xenopodis</name>
    <dbReference type="NCBI Taxonomy" id="117903"/>
    <lineage>
        <taxon>Eukaryota</taxon>
        <taxon>Metazoa</taxon>
        <taxon>Spiralia</taxon>
        <taxon>Lophotrochozoa</taxon>
        <taxon>Platyhelminthes</taxon>
        <taxon>Monogenea</taxon>
        <taxon>Polyopisthocotylea</taxon>
        <taxon>Polystomatidea</taxon>
        <taxon>Polystomatidae</taxon>
        <taxon>Protopolystoma</taxon>
    </lineage>
</organism>
<proteinExistence type="predicted"/>